<dbReference type="OrthoDB" id="9780326at2"/>
<dbReference type="InterPro" id="IPR039425">
    <property type="entry name" value="RNA_pol_sigma-70-like"/>
</dbReference>
<dbReference type="Gene3D" id="1.10.1740.10">
    <property type="match status" value="1"/>
</dbReference>
<dbReference type="Gene3D" id="1.10.10.10">
    <property type="entry name" value="Winged helix-like DNA-binding domain superfamily/Winged helix DNA-binding domain"/>
    <property type="match status" value="1"/>
</dbReference>
<feature type="domain" description="RNA polymerase sigma factor 70 region 4 type 2" evidence="6">
    <location>
        <begin position="128"/>
        <end position="178"/>
    </location>
</feature>
<comment type="caution">
    <text evidence="7">The sequence shown here is derived from an EMBL/GenBank/DDBJ whole genome shotgun (WGS) entry which is preliminary data.</text>
</comment>
<dbReference type="SUPFAM" id="SSF88659">
    <property type="entry name" value="Sigma3 and sigma4 domains of RNA polymerase sigma factors"/>
    <property type="match status" value="1"/>
</dbReference>
<dbReference type="GO" id="GO:0006352">
    <property type="term" value="P:DNA-templated transcription initiation"/>
    <property type="evidence" value="ECO:0007669"/>
    <property type="project" value="InterPro"/>
</dbReference>
<reference evidence="7 8" key="1">
    <citation type="submission" date="2018-10" db="EMBL/GenBank/DDBJ databases">
        <title>Genomic Encyclopedia of Archaeal and Bacterial Type Strains, Phase II (KMG-II): from individual species to whole genera.</title>
        <authorList>
            <person name="Goeker M."/>
        </authorList>
    </citation>
    <scope>NUCLEOTIDE SEQUENCE [LARGE SCALE GENOMIC DNA]</scope>
    <source>
        <strain evidence="7 8">DSM 18602</strain>
    </source>
</reference>
<dbReference type="InterPro" id="IPR014284">
    <property type="entry name" value="RNA_pol_sigma-70_dom"/>
</dbReference>
<dbReference type="GO" id="GO:0016987">
    <property type="term" value="F:sigma factor activity"/>
    <property type="evidence" value="ECO:0007669"/>
    <property type="project" value="UniProtKB-KW"/>
</dbReference>
<organism evidence="7 8">
    <name type="scientific">Mucilaginibacter gracilis</name>
    <dbReference type="NCBI Taxonomy" id="423350"/>
    <lineage>
        <taxon>Bacteria</taxon>
        <taxon>Pseudomonadati</taxon>
        <taxon>Bacteroidota</taxon>
        <taxon>Sphingobacteriia</taxon>
        <taxon>Sphingobacteriales</taxon>
        <taxon>Sphingobacteriaceae</taxon>
        <taxon>Mucilaginibacter</taxon>
    </lineage>
</organism>
<dbReference type="Pfam" id="PF08281">
    <property type="entry name" value="Sigma70_r4_2"/>
    <property type="match status" value="1"/>
</dbReference>
<accession>A0A495J9B1</accession>
<evidence type="ECO:0000256" key="2">
    <source>
        <dbReference type="ARBA" id="ARBA00023015"/>
    </source>
</evidence>
<feature type="domain" description="RNA polymerase sigma-70 region 2" evidence="5">
    <location>
        <begin position="21"/>
        <end position="88"/>
    </location>
</feature>
<dbReference type="Pfam" id="PF04542">
    <property type="entry name" value="Sigma70_r2"/>
    <property type="match status" value="1"/>
</dbReference>
<proteinExistence type="inferred from homology"/>
<dbReference type="InterPro" id="IPR036388">
    <property type="entry name" value="WH-like_DNA-bd_sf"/>
</dbReference>
<dbReference type="PANTHER" id="PTHR43133">
    <property type="entry name" value="RNA POLYMERASE ECF-TYPE SIGMA FACTO"/>
    <property type="match status" value="1"/>
</dbReference>
<dbReference type="InterPro" id="IPR013249">
    <property type="entry name" value="RNA_pol_sigma70_r4_t2"/>
</dbReference>
<dbReference type="PANTHER" id="PTHR43133:SF51">
    <property type="entry name" value="RNA POLYMERASE SIGMA FACTOR"/>
    <property type="match status" value="1"/>
</dbReference>
<sequence>MTEEQLLQNLFRGDEKAFRLLVDTYKNMVFNTVLGFIQNRNDAEDVTQNVFIKVFETISSFKQQSKLSTWIYRLSVNESLDFIRAKNRKKRWAVVTSLFGNDNELLHQVAHTEHPGVIAENKETATILFKAINKLPDKQKTAFLLQKTQDCSQQKIAEIMQLSEGAVESLLTRAKANLKKLLINYYSA</sequence>
<comment type="similarity">
    <text evidence="1">Belongs to the sigma-70 factor family. ECF subfamily.</text>
</comment>
<name>A0A495J9B1_9SPHI</name>
<keyword evidence="8" id="KW-1185">Reference proteome</keyword>
<evidence type="ECO:0000313" key="7">
    <source>
        <dbReference type="EMBL" id="RKR85600.1"/>
    </source>
</evidence>
<keyword evidence="4" id="KW-0804">Transcription</keyword>
<evidence type="ECO:0000259" key="6">
    <source>
        <dbReference type="Pfam" id="PF08281"/>
    </source>
</evidence>
<dbReference type="SUPFAM" id="SSF88946">
    <property type="entry name" value="Sigma2 domain of RNA polymerase sigma factors"/>
    <property type="match status" value="1"/>
</dbReference>
<evidence type="ECO:0000256" key="3">
    <source>
        <dbReference type="ARBA" id="ARBA00023082"/>
    </source>
</evidence>
<dbReference type="NCBIfam" id="TIGR02937">
    <property type="entry name" value="sigma70-ECF"/>
    <property type="match status" value="1"/>
</dbReference>
<dbReference type="AlphaFoldDB" id="A0A495J9B1"/>
<keyword evidence="2" id="KW-0805">Transcription regulation</keyword>
<evidence type="ECO:0000256" key="1">
    <source>
        <dbReference type="ARBA" id="ARBA00010641"/>
    </source>
</evidence>
<dbReference type="CDD" id="cd06171">
    <property type="entry name" value="Sigma70_r4"/>
    <property type="match status" value="1"/>
</dbReference>
<gene>
    <name evidence="7" type="ORF">BDD43_5871</name>
</gene>
<dbReference type="Proteomes" id="UP000268007">
    <property type="component" value="Unassembled WGS sequence"/>
</dbReference>
<evidence type="ECO:0000313" key="8">
    <source>
        <dbReference type="Proteomes" id="UP000268007"/>
    </source>
</evidence>
<dbReference type="GO" id="GO:0003677">
    <property type="term" value="F:DNA binding"/>
    <property type="evidence" value="ECO:0007669"/>
    <property type="project" value="InterPro"/>
</dbReference>
<dbReference type="InterPro" id="IPR013325">
    <property type="entry name" value="RNA_pol_sigma_r2"/>
</dbReference>
<evidence type="ECO:0000259" key="5">
    <source>
        <dbReference type="Pfam" id="PF04542"/>
    </source>
</evidence>
<dbReference type="EMBL" id="RBKU01000001">
    <property type="protein sequence ID" value="RKR85600.1"/>
    <property type="molecule type" value="Genomic_DNA"/>
</dbReference>
<evidence type="ECO:0000256" key="4">
    <source>
        <dbReference type="ARBA" id="ARBA00023163"/>
    </source>
</evidence>
<keyword evidence="3" id="KW-0731">Sigma factor</keyword>
<dbReference type="InterPro" id="IPR013324">
    <property type="entry name" value="RNA_pol_sigma_r3/r4-like"/>
</dbReference>
<dbReference type="InterPro" id="IPR007627">
    <property type="entry name" value="RNA_pol_sigma70_r2"/>
</dbReference>
<dbReference type="RefSeq" id="WP_121201638.1">
    <property type="nucleotide sequence ID" value="NZ_RBKU01000001.1"/>
</dbReference>
<protein>
    <submittedName>
        <fullName evidence="7">RNA polymerase sigma-70 factor (ECF subfamily)</fullName>
    </submittedName>
</protein>